<dbReference type="RefSeq" id="WP_121988486.1">
    <property type="nucleotide sequence ID" value="NZ_OUNR01000001.1"/>
</dbReference>
<dbReference type="Pfam" id="PF00672">
    <property type="entry name" value="HAMP"/>
    <property type="match status" value="1"/>
</dbReference>
<dbReference type="InterPro" id="IPR013727">
    <property type="entry name" value="2CSK_N"/>
</dbReference>
<evidence type="ECO:0000256" key="14">
    <source>
        <dbReference type="ARBA" id="ARBA00023012"/>
    </source>
</evidence>
<evidence type="ECO:0000259" key="18">
    <source>
        <dbReference type="PROSITE" id="PS50885"/>
    </source>
</evidence>
<comment type="catalytic activity">
    <reaction evidence="1">
        <text>ATP + protein L-histidine = ADP + protein N-phospho-L-histidine.</text>
        <dbReference type="EC" id="2.7.13.3"/>
    </reaction>
</comment>
<dbReference type="PRINTS" id="PR00344">
    <property type="entry name" value="BCTRLSENSOR"/>
</dbReference>
<keyword evidence="14" id="KW-0902">Two-component regulatory system</keyword>
<evidence type="ECO:0000256" key="9">
    <source>
        <dbReference type="ARBA" id="ARBA00022692"/>
    </source>
</evidence>
<feature type="domain" description="Histidine kinase" evidence="17">
    <location>
        <begin position="248"/>
        <end position="464"/>
    </location>
</feature>
<dbReference type="Gene3D" id="1.10.287.130">
    <property type="match status" value="1"/>
</dbReference>
<keyword evidence="11 19" id="KW-0418">Kinase</keyword>
<dbReference type="NCBIfam" id="TIGR01386">
    <property type="entry name" value="cztS_silS_copS"/>
    <property type="match status" value="1"/>
</dbReference>
<dbReference type="CDD" id="cd06225">
    <property type="entry name" value="HAMP"/>
    <property type="match status" value="1"/>
</dbReference>
<keyword evidence="20" id="KW-1185">Reference proteome</keyword>
<evidence type="ECO:0000256" key="6">
    <source>
        <dbReference type="ARBA" id="ARBA00022519"/>
    </source>
</evidence>
<dbReference type="SMART" id="SM00387">
    <property type="entry name" value="HATPase_c"/>
    <property type="match status" value="1"/>
</dbReference>
<dbReference type="AlphaFoldDB" id="A0A330L2V0"/>
<comment type="subcellular location">
    <subcellularLocation>
        <location evidence="3">Cell inner membrane</location>
    </subcellularLocation>
    <subcellularLocation>
        <location evidence="2">Membrane</location>
        <topology evidence="2">Multi-pass membrane protein</topology>
    </subcellularLocation>
</comment>
<evidence type="ECO:0000256" key="13">
    <source>
        <dbReference type="ARBA" id="ARBA00022989"/>
    </source>
</evidence>
<proteinExistence type="predicted"/>
<dbReference type="PANTHER" id="PTHR45436:SF15">
    <property type="entry name" value="SENSOR HISTIDINE KINASE CUSS"/>
    <property type="match status" value="1"/>
</dbReference>
<dbReference type="Pfam" id="PF02518">
    <property type="entry name" value="HATPase_c"/>
    <property type="match status" value="1"/>
</dbReference>
<dbReference type="EMBL" id="OUNR01000001">
    <property type="protein sequence ID" value="SPP64060.1"/>
    <property type="molecule type" value="Genomic_DNA"/>
</dbReference>
<dbReference type="InterPro" id="IPR003660">
    <property type="entry name" value="HAMP_dom"/>
</dbReference>
<dbReference type="InterPro" id="IPR036097">
    <property type="entry name" value="HisK_dim/P_sf"/>
</dbReference>
<evidence type="ECO:0000256" key="8">
    <source>
        <dbReference type="ARBA" id="ARBA00022679"/>
    </source>
</evidence>
<evidence type="ECO:0000256" key="16">
    <source>
        <dbReference type="SAM" id="Phobius"/>
    </source>
</evidence>
<dbReference type="SMART" id="SM00388">
    <property type="entry name" value="HisKA"/>
    <property type="match status" value="1"/>
</dbReference>
<dbReference type="SUPFAM" id="SSF158472">
    <property type="entry name" value="HAMP domain-like"/>
    <property type="match status" value="1"/>
</dbReference>
<dbReference type="SUPFAM" id="SSF55874">
    <property type="entry name" value="ATPase domain of HSP90 chaperone/DNA topoisomerase II/histidine kinase"/>
    <property type="match status" value="1"/>
</dbReference>
<dbReference type="InterPro" id="IPR004358">
    <property type="entry name" value="Sig_transdc_His_kin-like_C"/>
</dbReference>
<dbReference type="GO" id="GO:0000155">
    <property type="term" value="F:phosphorelay sensor kinase activity"/>
    <property type="evidence" value="ECO:0007669"/>
    <property type="project" value="InterPro"/>
</dbReference>
<feature type="transmembrane region" description="Helical" evidence="16">
    <location>
        <begin position="7"/>
        <end position="27"/>
    </location>
</feature>
<reference evidence="20" key="1">
    <citation type="submission" date="2018-04" db="EMBL/GenBank/DDBJ databases">
        <authorList>
            <person name="Lucker S."/>
            <person name="Sakoula D."/>
        </authorList>
    </citation>
    <scope>NUCLEOTIDE SEQUENCE [LARGE SCALE GENOMIC DNA]</scope>
</reference>
<keyword evidence="8 19" id="KW-0808">Transferase</keyword>
<dbReference type="Gene3D" id="6.10.340.10">
    <property type="match status" value="1"/>
</dbReference>
<organism evidence="19 20">
    <name type="scientific">Nitrospira lenta</name>
    <dbReference type="NCBI Taxonomy" id="1436998"/>
    <lineage>
        <taxon>Bacteria</taxon>
        <taxon>Pseudomonadati</taxon>
        <taxon>Nitrospirota</taxon>
        <taxon>Nitrospiria</taxon>
        <taxon>Nitrospirales</taxon>
        <taxon>Nitrospiraceae</taxon>
        <taxon>Nitrospira</taxon>
    </lineage>
</organism>
<keyword evidence="5" id="KW-1003">Cell membrane</keyword>
<gene>
    <name evidence="19" type="primary">cztS</name>
    <name evidence="19" type="ORF">NITLEN_11146</name>
</gene>
<evidence type="ECO:0000256" key="4">
    <source>
        <dbReference type="ARBA" id="ARBA00012438"/>
    </source>
</evidence>
<dbReference type="InterPro" id="IPR003594">
    <property type="entry name" value="HATPase_dom"/>
</dbReference>
<keyword evidence="13 16" id="KW-1133">Transmembrane helix</keyword>
<protein>
    <recommendedName>
        <fullName evidence="4">histidine kinase</fullName>
        <ecNumber evidence="4">2.7.13.3</ecNumber>
    </recommendedName>
</protein>
<keyword evidence="12" id="KW-0067">ATP-binding</keyword>
<evidence type="ECO:0000259" key="17">
    <source>
        <dbReference type="PROSITE" id="PS50109"/>
    </source>
</evidence>
<evidence type="ECO:0000256" key="11">
    <source>
        <dbReference type="ARBA" id="ARBA00022777"/>
    </source>
</evidence>
<dbReference type="PROSITE" id="PS50109">
    <property type="entry name" value="HIS_KIN"/>
    <property type="match status" value="1"/>
</dbReference>
<dbReference type="SMART" id="SM00304">
    <property type="entry name" value="HAMP"/>
    <property type="match status" value="1"/>
</dbReference>
<dbReference type="Pfam" id="PF08521">
    <property type="entry name" value="2CSK_N"/>
    <property type="match status" value="1"/>
</dbReference>
<evidence type="ECO:0000313" key="20">
    <source>
        <dbReference type="Proteomes" id="UP000248168"/>
    </source>
</evidence>
<dbReference type="Gene3D" id="3.30.565.10">
    <property type="entry name" value="Histidine kinase-like ATPase, C-terminal domain"/>
    <property type="match status" value="1"/>
</dbReference>
<dbReference type="InterPro" id="IPR005467">
    <property type="entry name" value="His_kinase_dom"/>
</dbReference>
<keyword evidence="7" id="KW-0597">Phosphoprotein</keyword>
<dbReference type="Pfam" id="PF00512">
    <property type="entry name" value="HisKA"/>
    <property type="match status" value="1"/>
</dbReference>
<dbReference type="EC" id="2.7.13.3" evidence="4"/>
<keyword evidence="9 16" id="KW-0812">Transmembrane</keyword>
<feature type="transmembrane region" description="Helical" evidence="16">
    <location>
        <begin position="163"/>
        <end position="186"/>
    </location>
</feature>
<evidence type="ECO:0000256" key="12">
    <source>
        <dbReference type="ARBA" id="ARBA00022840"/>
    </source>
</evidence>
<dbReference type="SUPFAM" id="SSF47384">
    <property type="entry name" value="Homodimeric domain of signal transducing histidine kinase"/>
    <property type="match status" value="1"/>
</dbReference>
<evidence type="ECO:0000256" key="1">
    <source>
        <dbReference type="ARBA" id="ARBA00000085"/>
    </source>
</evidence>
<name>A0A330L2V0_9BACT</name>
<dbReference type="FunFam" id="1.10.287.130:FF:000001">
    <property type="entry name" value="Two-component sensor histidine kinase"/>
    <property type="match status" value="1"/>
</dbReference>
<dbReference type="PROSITE" id="PS50885">
    <property type="entry name" value="HAMP"/>
    <property type="match status" value="1"/>
</dbReference>
<keyword evidence="15 16" id="KW-0472">Membrane</keyword>
<keyword evidence="6" id="KW-0997">Cell inner membrane</keyword>
<dbReference type="OrthoDB" id="9813151at2"/>
<dbReference type="InterPro" id="IPR036890">
    <property type="entry name" value="HATPase_C_sf"/>
</dbReference>
<dbReference type="PANTHER" id="PTHR45436">
    <property type="entry name" value="SENSOR HISTIDINE KINASE YKOH"/>
    <property type="match status" value="1"/>
</dbReference>
<dbReference type="InterPro" id="IPR006290">
    <property type="entry name" value="CztS_silS_copS"/>
</dbReference>
<dbReference type="FunCoup" id="A0A330L2V0">
    <property type="interactions" value="122"/>
</dbReference>
<keyword evidence="10" id="KW-0547">Nucleotide-binding</keyword>
<dbReference type="InParanoid" id="A0A330L2V0"/>
<dbReference type="InterPro" id="IPR003661">
    <property type="entry name" value="HisK_dim/P_dom"/>
</dbReference>
<feature type="domain" description="HAMP" evidence="18">
    <location>
        <begin position="187"/>
        <end position="240"/>
    </location>
</feature>
<evidence type="ECO:0000256" key="15">
    <source>
        <dbReference type="ARBA" id="ARBA00023136"/>
    </source>
</evidence>
<evidence type="ECO:0000313" key="19">
    <source>
        <dbReference type="EMBL" id="SPP64060.1"/>
    </source>
</evidence>
<dbReference type="FunFam" id="3.30.565.10:FF:000006">
    <property type="entry name" value="Sensor histidine kinase WalK"/>
    <property type="match status" value="1"/>
</dbReference>
<dbReference type="GO" id="GO:0005886">
    <property type="term" value="C:plasma membrane"/>
    <property type="evidence" value="ECO:0007669"/>
    <property type="project" value="UniProtKB-SubCell"/>
</dbReference>
<dbReference type="Proteomes" id="UP000248168">
    <property type="component" value="Unassembled WGS sequence"/>
</dbReference>
<evidence type="ECO:0000256" key="7">
    <source>
        <dbReference type="ARBA" id="ARBA00022553"/>
    </source>
</evidence>
<dbReference type="GO" id="GO:0005524">
    <property type="term" value="F:ATP binding"/>
    <property type="evidence" value="ECO:0007669"/>
    <property type="project" value="UniProtKB-KW"/>
</dbReference>
<dbReference type="CDD" id="cd00082">
    <property type="entry name" value="HisKA"/>
    <property type="match status" value="1"/>
</dbReference>
<evidence type="ECO:0000256" key="10">
    <source>
        <dbReference type="ARBA" id="ARBA00022741"/>
    </source>
</evidence>
<sequence>MPLRLRLTLWYGSTLALVLIVFSVVLYNVTARSLRDAVDQSLEETANTAVRSLEERGFLPLIDEEELLSQFPELARIDKFFQIFSPSGTITLRSPNIKQHEVPLSRTALETTFSGKSIFESAKYPKEPPLRLVSVPIMYRGTLLYIVQVGTSMESIEDTLRRLLLVLLVTMPIALAVSLASGWFLAGRALRPVDAITLAAQRIAAGDLSQRLTVSTAPDEIGRLASMFNDMIGRLDVSFRQIRQFTSDASHELRTPLTVMKGETELVLRRPRPLGDYQSVLESNLEEIDRMTRIVDELLFLSRADMGEVRMEALPVSLESLVEDIYRQATLLGQDRNIAVALGTVQPAVVQGDELRLRELLLNLVENAIKYSHPNGKVEIALVTEGSLARLSVTDQGIGIVPDDLPRIFHRFFRTDGARAHTKKGTGLGLAICTWIAESHKGRIDVTSEPGVGSTFTVTIPLATPSA</sequence>
<evidence type="ECO:0000256" key="2">
    <source>
        <dbReference type="ARBA" id="ARBA00004141"/>
    </source>
</evidence>
<evidence type="ECO:0000256" key="3">
    <source>
        <dbReference type="ARBA" id="ARBA00004533"/>
    </source>
</evidence>
<evidence type="ECO:0000256" key="5">
    <source>
        <dbReference type="ARBA" id="ARBA00022475"/>
    </source>
</evidence>
<dbReference type="InterPro" id="IPR050428">
    <property type="entry name" value="TCS_sensor_his_kinase"/>
</dbReference>
<accession>A0A330L2V0</accession>